<sequence length="345" mass="37205">MPRMSADNPTPHKQTVLQKILGYRPDFLIVLIVLAVVAAVIVPLRGQGAEIGNWVVTIAIAFLFFLYGARLHPREALEGLMHWRLHLLIVAFTFAIFPLVGVALRPLSGLIGQEMYLGILFLTLVPSTVQSSVAFTSIARGNVAASIVAASASSLLGVVLTPLLVLLLMSNAEGGFHIDASTFYKIGLQLFLPFVVGQLLRPWVKDFAASKATKKVDQISIGLVVYVSFSEGIVDGIWSTISWVSVVGLVLGSVVLVYLMLSASSFAARKLGFNYEDQVAIQFAGTKKSLASGLPMAAVMFGGGSLGMMILPLMIFHQVQLIICSFRASSYAAKYEEAPERATTW</sequence>
<keyword evidence="1" id="KW-1133">Transmembrane helix</keyword>
<reference evidence="2 3" key="1">
    <citation type="submission" date="2019-08" db="EMBL/GenBank/DDBJ databases">
        <title>Draft genome of C. urealyticum strain VH4248.</title>
        <authorList>
            <person name="Navas J."/>
        </authorList>
    </citation>
    <scope>NUCLEOTIDE SEQUENCE [LARGE SCALE GENOMIC DNA]</scope>
    <source>
        <strain evidence="2 3">VH4248</strain>
    </source>
</reference>
<dbReference type="AlphaFoldDB" id="A0A5D4FWM6"/>
<feature type="transmembrane region" description="Helical" evidence="1">
    <location>
        <begin position="27"/>
        <end position="45"/>
    </location>
</feature>
<feature type="transmembrane region" description="Helical" evidence="1">
    <location>
        <begin position="83"/>
        <end position="104"/>
    </location>
</feature>
<keyword evidence="1" id="KW-0472">Membrane</keyword>
<dbReference type="Proteomes" id="UP000324726">
    <property type="component" value="Unassembled WGS sequence"/>
</dbReference>
<dbReference type="EMBL" id="VSZI01000001">
    <property type="protein sequence ID" value="TYR19669.1"/>
    <property type="molecule type" value="Genomic_DNA"/>
</dbReference>
<accession>A0A5D4FWM6</accession>
<protein>
    <submittedName>
        <fullName evidence="2">Bile acid:sodium symporter</fullName>
    </submittedName>
</protein>
<comment type="caution">
    <text evidence="2">The sequence shown here is derived from an EMBL/GenBank/DDBJ whole genome shotgun (WGS) entry which is preliminary data.</text>
</comment>
<dbReference type="PIRSF" id="PIRSF026166">
    <property type="entry name" value="UCP026166"/>
    <property type="match status" value="1"/>
</dbReference>
<feature type="transmembrane region" description="Helical" evidence="1">
    <location>
        <begin position="116"/>
        <end position="135"/>
    </location>
</feature>
<feature type="transmembrane region" description="Helical" evidence="1">
    <location>
        <begin position="297"/>
        <end position="316"/>
    </location>
</feature>
<feature type="transmembrane region" description="Helical" evidence="1">
    <location>
        <begin position="216"/>
        <end position="234"/>
    </location>
</feature>
<evidence type="ECO:0000313" key="3">
    <source>
        <dbReference type="Proteomes" id="UP000324726"/>
    </source>
</evidence>
<dbReference type="GO" id="GO:0005886">
    <property type="term" value="C:plasma membrane"/>
    <property type="evidence" value="ECO:0007669"/>
    <property type="project" value="TreeGrafter"/>
</dbReference>
<dbReference type="InterPro" id="IPR016833">
    <property type="entry name" value="Put_Na-Bile_cotransptr"/>
</dbReference>
<name>A0A5D4FWM6_9CORY</name>
<organism evidence="2 3">
    <name type="scientific">Corynebacterium urealyticum</name>
    <dbReference type="NCBI Taxonomy" id="43771"/>
    <lineage>
        <taxon>Bacteria</taxon>
        <taxon>Bacillati</taxon>
        <taxon>Actinomycetota</taxon>
        <taxon>Actinomycetes</taxon>
        <taxon>Mycobacteriales</taxon>
        <taxon>Corynebacteriaceae</taxon>
        <taxon>Corynebacterium</taxon>
    </lineage>
</organism>
<dbReference type="InterPro" id="IPR038770">
    <property type="entry name" value="Na+/solute_symporter_sf"/>
</dbReference>
<dbReference type="Gene3D" id="1.20.1530.20">
    <property type="match status" value="1"/>
</dbReference>
<evidence type="ECO:0000313" key="2">
    <source>
        <dbReference type="EMBL" id="TYR19669.1"/>
    </source>
</evidence>
<dbReference type="PANTHER" id="PTHR18640">
    <property type="entry name" value="SOLUTE CARRIER FAMILY 10 MEMBER 7"/>
    <property type="match status" value="1"/>
</dbReference>
<dbReference type="PANTHER" id="PTHR18640:SF5">
    <property type="entry name" value="SODIUM_BILE ACID COTRANSPORTER 7"/>
    <property type="match status" value="1"/>
</dbReference>
<evidence type="ECO:0000256" key="1">
    <source>
        <dbReference type="SAM" id="Phobius"/>
    </source>
</evidence>
<dbReference type="RefSeq" id="WP_148811412.1">
    <property type="nucleotide sequence ID" value="NZ_VSZI01000001.1"/>
</dbReference>
<feature type="transmembrane region" description="Helical" evidence="1">
    <location>
        <begin position="182"/>
        <end position="204"/>
    </location>
</feature>
<feature type="transmembrane region" description="Helical" evidence="1">
    <location>
        <begin position="147"/>
        <end position="170"/>
    </location>
</feature>
<dbReference type="Pfam" id="PF13593">
    <property type="entry name" value="SBF_like"/>
    <property type="match status" value="1"/>
</dbReference>
<feature type="transmembrane region" description="Helical" evidence="1">
    <location>
        <begin position="240"/>
        <end position="261"/>
    </location>
</feature>
<proteinExistence type="predicted"/>
<feature type="transmembrane region" description="Helical" evidence="1">
    <location>
        <begin position="51"/>
        <end position="71"/>
    </location>
</feature>
<gene>
    <name evidence="2" type="ORF">FYJ87_01240</name>
</gene>
<keyword evidence="1" id="KW-0812">Transmembrane</keyword>